<dbReference type="AlphaFoldDB" id="A0A822YQ44"/>
<feature type="compositionally biased region" description="Basic and acidic residues" evidence="1">
    <location>
        <begin position="73"/>
        <end position="108"/>
    </location>
</feature>
<reference evidence="2 3" key="1">
    <citation type="journal article" date="2020" name="Mol. Biol. Evol.">
        <title>Distinct Expression and Methylation Patterns for Genes with Different Fates following a Single Whole-Genome Duplication in Flowering Plants.</title>
        <authorList>
            <person name="Shi T."/>
            <person name="Rahmani R.S."/>
            <person name="Gugger P.F."/>
            <person name="Wang M."/>
            <person name="Li H."/>
            <person name="Zhang Y."/>
            <person name="Li Z."/>
            <person name="Wang Q."/>
            <person name="Van de Peer Y."/>
            <person name="Marchal K."/>
            <person name="Chen J."/>
        </authorList>
    </citation>
    <scope>NUCLEOTIDE SEQUENCE [LARGE SCALE GENOMIC DNA]</scope>
    <source>
        <tissue evidence="2">Leaf</tissue>
    </source>
</reference>
<feature type="region of interest" description="Disordered" evidence="1">
    <location>
        <begin position="1"/>
        <end position="21"/>
    </location>
</feature>
<protein>
    <submittedName>
        <fullName evidence="2">Uncharacterized protein</fullName>
    </submittedName>
</protein>
<proteinExistence type="predicted"/>
<name>A0A822YQ44_NELNU</name>
<sequence>MHGGERWLRDNDTGIQGEEGKLHEVRAENMESCMANMNNGYGKAYTVEFGNSNKRSNMPKTLATCLRASIISQKDHEAGKEHVQSDKESDMGLDREDNRMTLQDDRKK</sequence>
<dbReference type="Proteomes" id="UP000607653">
    <property type="component" value="Unassembled WGS sequence"/>
</dbReference>
<accession>A0A822YQ44</accession>
<feature type="region of interest" description="Disordered" evidence="1">
    <location>
        <begin position="72"/>
        <end position="108"/>
    </location>
</feature>
<comment type="caution">
    <text evidence="2">The sequence shown here is derived from an EMBL/GenBank/DDBJ whole genome shotgun (WGS) entry which is preliminary data.</text>
</comment>
<organism evidence="2 3">
    <name type="scientific">Nelumbo nucifera</name>
    <name type="common">Sacred lotus</name>
    <dbReference type="NCBI Taxonomy" id="4432"/>
    <lineage>
        <taxon>Eukaryota</taxon>
        <taxon>Viridiplantae</taxon>
        <taxon>Streptophyta</taxon>
        <taxon>Embryophyta</taxon>
        <taxon>Tracheophyta</taxon>
        <taxon>Spermatophyta</taxon>
        <taxon>Magnoliopsida</taxon>
        <taxon>Proteales</taxon>
        <taxon>Nelumbonaceae</taxon>
        <taxon>Nelumbo</taxon>
    </lineage>
</organism>
<dbReference type="EMBL" id="DUZY01000004">
    <property type="protein sequence ID" value="DAD34712.1"/>
    <property type="molecule type" value="Genomic_DNA"/>
</dbReference>
<evidence type="ECO:0000256" key="1">
    <source>
        <dbReference type="SAM" id="MobiDB-lite"/>
    </source>
</evidence>
<gene>
    <name evidence="2" type="ORF">HUJ06_005352</name>
</gene>
<evidence type="ECO:0000313" key="3">
    <source>
        <dbReference type="Proteomes" id="UP000607653"/>
    </source>
</evidence>
<keyword evidence="3" id="KW-1185">Reference proteome</keyword>
<evidence type="ECO:0000313" key="2">
    <source>
        <dbReference type="EMBL" id="DAD34712.1"/>
    </source>
</evidence>